<dbReference type="PROSITE" id="PS51257">
    <property type="entry name" value="PROKAR_LIPOPROTEIN"/>
    <property type="match status" value="1"/>
</dbReference>
<reference evidence="2 3" key="1">
    <citation type="journal article" date="2024" name="ISME J.">
        <title>Tailless and filamentous prophages are predominant in marine Vibrio.</title>
        <authorList>
            <person name="Steensen K."/>
            <person name="Seneca J."/>
            <person name="Bartlau N."/>
            <person name="Yu X.A."/>
            <person name="Hussain F.A."/>
            <person name="Polz M.F."/>
        </authorList>
    </citation>
    <scope>NUCLEOTIDE SEQUENCE [LARGE SCALE GENOMIC DNA]</scope>
    <source>
        <strain evidence="2 3">10N.222.51.A1</strain>
    </source>
</reference>
<evidence type="ECO:0000313" key="2">
    <source>
        <dbReference type="EMBL" id="MFA0568576.1"/>
    </source>
</evidence>
<accession>A0ABV4NB56</accession>
<dbReference type="Proteomes" id="UP001570417">
    <property type="component" value="Unassembled WGS sequence"/>
</dbReference>
<dbReference type="InterPro" id="IPR029045">
    <property type="entry name" value="ClpP/crotonase-like_dom_sf"/>
</dbReference>
<dbReference type="EMBL" id="JBFRUW010000029">
    <property type="protein sequence ID" value="MFA0568576.1"/>
    <property type="molecule type" value="Genomic_DNA"/>
</dbReference>
<gene>
    <name evidence="2" type="ORF">AB4566_09845</name>
</gene>
<feature type="signal peptide" evidence="1">
    <location>
        <begin position="1"/>
        <end position="18"/>
    </location>
</feature>
<organism evidence="2 3">
    <name type="scientific">Vibrio gallaecicus</name>
    <dbReference type="NCBI Taxonomy" id="552386"/>
    <lineage>
        <taxon>Bacteria</taxon>
        <taxon>Pseudomonadati</taxon>
        <taxon>Pseudomonadota</taxon>
        <taxon>Gammaproteobacteria</taxon>
        <taxon>Vibrionales</taxon>
        <taxon>Vibrionaceae</taxon>
        <taxon>Vibrio</taxon>
    </lineage>
</organism>
<evidence type="ECO:0000256" key="1">
    <source>
        <dbReference type="SAM" id="SignalP"/>
    </source>
</evidence>
<dbReference type="SUPFAM" id="SSF52096">
    <property type="entry name" value="ClpP/crotonase"/>
    <property type="match status" value="1"/>
</dbReference>
<proteinExistence type="predicted"/>
<dbReference type="PANTHER" id="PTHR46182:SF2">
    <property type="entry name" value="FI19480P1"/>
    <property type="match status" value="1"/>
</dbReference>
<dbReference type="Gene3D" id="3.30.750.44">
    <property type="match status" value="1"/>
</dbReference>
<protein>
    <recommendedName>
        <fullName evidence="4">Lipoprotein</fullName>
    </recommendedName>
</protein>
<feature type="chain" id="PRO_5047340927" description="Lipoprotein" evidence="1">
    <location>
        <begin position="19"/>
        <end position="376"/>
    </location>
</feature>
<keyword evidence="1" id="KW-0732">Signal</keyword>
<name>A0ABV4NB56_9VIBR</name>
<dbReference type="InterPro" id="IPR029865">
    <property type="entry name" value="KIAA0319-like"/>
</dbReference>
<dbReference type="InterPro" id="IPR013783">
    <property type="entry name" value="Ig-like_fold"/>
</dbReference>
<dbReference type="RefSeq" id="WP_372266007.1">
    <property type="nucleotide sequence ID" value="NZ_JBFRUW010000029.1"/>
</dbReference>
<keyword evidence="3" id="KW-1185">Reference proteome</keyword>
<dbReference type="Pfam" id="PF22352">
    <property type="entry name" value="K319L-like_PKD"/>
    <property type="match status" value="1"/>
</dbReference>
<evidence type="ECO:0008006" key="4">
    <source>
        <dbReference type="Google" id="ProtNLM"/>
    </source>
</evidence>
<dbReference type="PANTHER" id="PTHR46182">
    <property type="entry name" value="FI19480P1"/>
    <property type="match status" value="1"/>
</dbReference>
<dbReference type="Gene3D" id="2.60.40.10">
    <property type="entry name" value="Immunoglobulins"/>
    <property type="match status" value="1"/>
</dbReference>
<comment type="caution">
    <text evidence="2">The sequence shown here is derived from an EMBL/GenBank/DDBJ whole genome shotgun (WGS) entry which is preliminary data.</text>
</comment>
<sequence>MSNLFKVMFLSSALFLSACSVDDVTDADKYTKPTVNAGADQLHTLPVHTITLSGSAKTYPKHVYEIKTIRWTQLSGPQQLTVLNSDSLNATLINPTVVGTYIFELYVKDSARRTNTDRVTVILHEQAQMTSARMSAGFHDDYDEIWHSVAENYTAYDQIEDKWHEIYQPYKIKADNIDTEKEWQKLVQEMLLEVKDARLVINPFVHSQSLASSQALPLDQPLAHPKQVKQTPKGFETSYLRWETNNNIGLITFNDLSSVNLKQLNKEINQALIGLKDTHELWLGFPEKVQINEQVALQLMMLFTHKATHLYLDAQADDISELLINSNPLLPQSIVRMKKVHSHQAVEVIEQYLLAQELGVPEFIFNQKYVVTAIYN</sequence>
<evidence type="ECO:0000313" key="3">
    <source>
        <dbReference type="Proteomes" id="UP001570417"/>
    </source>
</evidence>